<protein>
    <submittedName>
        <fullName evidence="8">O-antigen/teichoic acid export membrane protein</fullName>
    </submittedName>
</protein>
<evidence type="ECO:0000256" key="6">
    <source>
        <dbReference type="ARBA" id="ARBA00023136"/>
    </source>
</evidence>
<dbReference type="RefSeq" id="WP_183982666.1">
    <property type="nucleotide sequence ID" value="NZ_JACIEV010000002.1"/>
</dbReference>
<feature type="transmembrane region" description="Helical" evidence="7">
    <location>
        <begin position="51"/>
        <end position="74"/>
    </location>
</feature>
<dbReference type="GO" id="GO:0005886">
    <property type="term" value="C:plasma membrane"/>
    <property type="evidence" value="ECO:0007669"/>
    <property type="project" value="UniProtKB-SubCell"/>
</dbReference>
<evidence type="ECO:0000256" key="1">
    <source>
        <dbReference type="ARBA" id="ARBA00004651"/>
    </source>
</evidence>
<evidence type="ECO:0000256" key="4">
    <source>
        <dbReference type="ARBA" id="ARBA00022692"/>
    </source>
</evidence>
<feature type="transmembrane region" description="Helical" evidence="7">
    <location>
        <begin position="121"/>
        <end position="143"/>
    </location>
</feature>
<evidence type="ECO:0000313" key="9">
    <source>
        <dbReference type="Proteomes" id="UP000529795"/>
    </source>
</evidence>
<dbReference type="PANTHER" id="PTHR30250:SF10">
    <property type="entry name" value="LIPOPOLYSACCHARIDE BIOSYNTHESIS PROTEIN WZXC"/>
    <property type="match status" value="1"/>
</dbReference>
<evidence type="ECO:0000256" key="7">
    <source>
        <dbReference type="SAM" id="Phobius"/>
    </source>
</evidence>
<evidence type="ECO:0000313" key="8">
    <source>
        <dbReference type="EMBL" id="MBB4152984.1"/>
    </source>
</evidence>
<feature type="transmembrane region" description="Helical" evidence="7">
    <location>
        <begin position="21"/>
        <end position="45"/>
    </location>
</feature>
<feature type="transmembrane region" description="Helical" evidence="7">
    <location>
        <begin position="304"/>
        <end position="325"/>
    </location>
</feature>
<keyword evidence="6 7" id="KW-0472">Membrane</keyword>
<dbReference type="EMBL" id="JACIEV010000002">
    <property type="protein sequence ID" value="MBB4152984.1"/>
    <property type="molecule type" value="Genomic_DNA"/>
</dbReference>
<dbReference type="PANTHER" id="PTHR30250">
    <property type="entry name" value="PST FAMILY PREDICTED COLANIC ACID TRANSPORTER"/>
    <property type="match status" value="1"/>
</dbReference>
<keyword evidence="9" id="KW-1185">Reference proteome</keyword>
<evidence type="ECO:0000256" key="3">
    <source>
        <dbReference type="ARBA" id="ARBA00022475"/>
    </source>
</evidence>
<sequence>MPSLSATFGHARRLVTSRSGVLGLTTVGSMVLRLVSSLVLTRLLMPEAFGMVGIITSLFFVISMLTDLGFQAYIVRDERGDDPHFLDVIWTVHALRGLALSAIGILAAPLVGWLIAKPAIVWPFAVASLTLALNGLTSLTLITALRHDGARKLSLLDLGTGVFQLAVNITFAVWLRSVWSLIIAMLLQALLRLVLSYLIFPNGFRRPARDAAIVKEFLLFSRVIAASSIITLAVSQLDKLVLARLFTLQEFGLYGLALTLAAAPLSFGENYISRVIYPIYSSTFRNAPAELPYVYYACRWQTTLLYAAGSGLLIGIGSLLIIVLYDPRYAGAGVFLSILAVGSALRFPSFAIAELITACGEVKGTLRGNVARLIWLAITAPIAFWWFGALGLVAAVALIELPAFASNFWFARKYGVLNARKEAAYFLIVATAAATGFLISTVLTPLVLNIH</sequence>
<comment type="caution">
    <text evidence="8">The sequence shown here is derived from an EMBL/GenBank/DDBJ whole genome shotgun (WGS) entry which is preliminary data.</text>
</comment>
<organism evidence="8 9">
    <name type="scientific">Sphingomonas jinjuensis</name>
    <dbReference type="NCBI Taxonomy" id="535907"/>
    <lineage>
        <taxon>Bacteria</taxon>
        <taxon>Pseudomonadati</taxon>
        <taxon>Pseudomonadota</taxon>
        <taxon>Alphaproteobacteria</taxon>
        <taxon>Sphingomonadales</taxon>
        <taxon>Sphingomonadaceae</taxon>
        <taxon>Sphingomonas</taxon>
    </lineage>
</organism>
<dbReference type="InterPro" id="IPR050833">
    <property type="entry name" value="Poly_Biosynth_Transport"/>
</dbReference>
<dbReference type="Proteomes" id="UP000529795">
    <property type="component" value="Unassembled WGS sequence"/>
</dbReference>
<feature type="transmembrane region" description="Helical" evidence="7">
    <location>
        <begin position="181"/>
        <end position="200"/>
    </location>
</feature>
<dbReference type="AlphaFoldDB" id="A0A840FB28"/>
<evidence type="ECO:0000256" key="5">
    <source>
        <dbReference type="ARBA" id="ARBA00022989"/>
    </source>
</evidence>
<dbReference type="Pfam" id="PF13440">
    <property type="entry name" value="Polysacc_synt_3"/>
    <property type="match status" value="1"/>
</dbReference>
<evidence type="ECO:0000256" key="2">
    <source>
        <dbReference type="ARBA" id="ARBA00007430"/>
    </source>
</evidence>
<reference evidence="8 9" key="1">
    <citation type="submission" date="2020-08" db="EMBL/GenBank/DDBJ databases">
        <title>Genomic Encyclopedia of Type Strains, Phase IV (KMG-IV): sequencing the most valuable type-strain genomes for metagenomic binning, comparative biology and taxonomic classification.</title>
        <authorList>
            <person name="Goeker M."/>
        </authorList>
    </citation>
    <scope>NUCLEOTIDE SEQUENCE [LARGE SCALE GENOMIC DNA]</scope>
    <source>
        <strain evidence="8 9">YC6723</strain>
    </source>
</reference>
<feature type="transmembrane region" description="Helical" evidence="7">
    <location>
        <begin position="423"/>
        <end position="448"/>
    </location>
</feature>
<feature type="transmembrane region" description="Helical" evidence="7">
    <location>
        <begin position="253"/>
        <end position="272"/>
    </location>
</feature>
<feature type="transmembrane region" description="Helical" evidence="7">
    <location>
        <begin position="155"/>
        <end position="175"/>
    </location>
</feature>
<accession>A0A840FB28</accession>
<keyword evidence="3" id="KW-1003">Cell membrane</keyword>
<name>A0A840FB28_9SPHN</name>
<feature type="transmembrane region" description="Helical" evidence="7">
    <location>
        <begin position="393"/>
        <end position="411"/>
    </location>
</feature>
<comment type="similarity">
    <text evidence="2">Belongs to the polysaccharide synthase family.</text>
</comment>
<feature type="transmembrane region" description="Helical" evidence="7">
    <location>
        <begin position="95"/>
        <end position="115"/>
    </location>
</feature>
<keyword evidence="5 7" id="KW-1133">Transmembrane helix</keyword>
<keyword evidence="4 7" id="KW-0812">Transmembrane</keyword>
<proteinExistence type="inferred from homology"/>
<feature type="transmembrane region" description="Helical" evidence="7">
    <location>
        <begin position="212"/>
        <end position="233"/>
    </location>
</feature>
<gene>
    <name evidence="8" type="ORF">GGQ80_000872</name>
</gene>
<comment type="subcellular location">
    <subcellularLocation>
        <location evidence="1">Cell membrane</location>
        <topology evidence="1">Multi-pass membrane protein</topology>
    </subcellularLocation>
</comment>